<dbReference type="Proteomes" id="UP000774326">
    <property type="component" value="Unassembled WGS sequence"/>
</dbReference>
<comment type="caution">
    <text evidence="1">The sequence shown here is derived from an EMBL/GenBank/DDBJ whole genome shotgun (WGS) entry which is preliminary data.</text>
</comment>
<name>A0A9P8Q526_WICPI</name>
<reference evidence="1" key="1">
    <citation type="journal article" date="2021" name="Open Biol.">
        <title>Shared evolutionary footprints suggest mitochondrial oxidative damage underlies multiple complex I losses in fungi.</title>
        <authorList>
            <person name="Schikora-Tamarit M.A."/>
            <person name="Marcet-Houben M."/>
            <person name="Nosek J."/>
            <person name="Gabaldon T."/>
        </authorList>
    </citation>
    <scope>NUCLEOTIDE SEQUENCE</scope>
    <source>
        <strain evidence="1">CBS2887</strain>
    </source>
</reference>
<gene>
    <name evidence="1" type="ORF">WICPIJ_005883</name>
</gene>
<dbReference type="EMBL" id="JAEUBG010003218">
    <property type="protein sequence ID" value="KAH3683140.1"/>
    <property type="molecule type" value="Genomic_DNA"/>
</dbReference>
<evidence type="ECO:0000313" key="1">
    <source>
        <dbReference type="EMBL" id="KAH3683140.1"/>
    </source>
</evidence>
<protein>
    <submittedName>
        <fullName evidence="1">Uncharacterized protein</fullName>
    </submittedName>
</protein>
<keyword evidence="2" id="KW-1185">Reference proteome</keyword>
<evidence type="ECO:0000313" key="2">
    <source>
        <dbReference type="Proteomes" id="UP000774326"/>
    </source>
</evidence>
<accession>A0A9P8Q526</accession>
<sequence>MKPCLIGSSTSRLSFKLELMVGVEAIGVLACWETEPKVEDLLRLEASNEETLVSGVNPFCVQEFNDLMIPTMEFKAMIFKAYSTGYNALSVIADCEDNLEMDKSGS</sequence>
<dbReference type="AlphaFoldDB" id="A0A9P8Q526"/>
<proteinExistence type="predicted"/>
<organism evidence="1 2">
    <name type="scientific">Wickerhamomyces pijperi</name>
    <name type="common">Yeast</name>
    <name type="synonym">Pichia pijperi</name>
    <dbReference type="NCBI Taxonomy" id="599730"/>
    <lineage>
        <taxon>Eukaryota</taxon>
        <taxon>Fungi</taxon>
        <taxon>Dikarya</taxon>
        <taxon>Ascomycota</taxon>
        <taxon>Saccharomycotina</taxon>
        <taxon>Saccharomycetes</taxon>
        <taxon>Phaffomycetales</taxon>
        <taxon>Wickerhamomycetaceae</taxon>
        <taxon>Wickerhamomyces</taxon>
    </lineage>
</organism>
<reference evidence="1" key="2">
    <citation type="submission" date="2021-01" db="EMBL/GenBank/DDBJ databases">
        <authorList>
            <person name="Schikora-Tamarit M.A."/>
        </authorList>
    </citation>
    <scope>NUCLEOTIDE SEQUENCE</scope>
    <source>
        <strain evidence="1">CBS2887</strain>
    </source>
</reference>